<comment type="similarity">
    <text evidence="2 14">Belongs to the complex I 75 kDa subunit family.</text>
</comment>
<dbReference type="Pfam" id="PF13510">
    <property type="entry name" value="Fer2_4"/>
    <property type="match status" value="1"/>
</dbReference>
<evidence type="ECO:0000259" key="15">
    <source>
        <dbReference type="PROSITE" id="PS51669"/>
    </source>
</evidence>
<keyword evidence="6 14" id="KW-0479">Metal-binding</keyword>
<gene>
    <name evidence="17" type="ORF">A3224_11250</name>
</gene>
<dbReference type="PANTHER" id="PTHR43105">
    <property type="entry name" value="RESPIRATORY NITRATE REDUCTASE"/>
    <property type="match status" value="1"/>
</dbReference>
<dbReference type="InterPro" id="IPR010228">
    <property type="entry name" value="NADH_UbQ_OxRdtase_Gsu"/>
</dbReference>
<evidence type="ECO:0000256" key="13">
    <source>
        <dbReference type="ARBA" id="ARBA00047712"/>
    </source>
</evidence>
<comment type="catalytic activity">
    <reaction evidence="13 14">
        <text>a quinone + NADH + 5 H(+)(in) = a quinol + NAD(+) + 4 H(+)(out)</text>
        <dbReference type="Rhea" id="RHEA:57888"/>
        <dbReference type="ChEBI" id="CHEBI:15378"/>
        <dbReference type="ChEBI" id="CHEBI:24646"/>
        <dbReference type="ChEBI" id="CHEBI:57540"/>
        <dbReference type="ChEBI" id="CHEBI:57945"/>
        <dbReference type="ChEBI" id="CHEBI:132124"/>
    </reaction>
</comment>
<dbReference type="InterPro" id="IPR036010">
    <property type="entry name" value="2Fe-2S_ferredoxin-like_sf"/>
</dbReference>
<keyword evidence="10 14" id="KW-0520">NAD</keyword>
<dbReference type="Proteomes" id="UP000076077">
    <property type="component" value="Chromosome"/>
</dbReference>
<comment type="cofactor">
    <cofactor evidence="14">
        <name>[2Fe-2S] cluster</name>
        <dbReference type="ChEBI" id="CHEBI:190135"/>
    </cofactor>
    <text evidence="14">Binds 1 [2Fe-2S] cluster per subunit.</text>
</comment>
<dbReference type="EC" id="7.1.1.-" evidence="14"/>
<evidence type="ECO:0000256" key="12">
    <source>
        <dbReference type="ARBA" id="ARBA00026021"/>
    </source>
</evidence>
<keyword evidence="4 14" id="KW-0001">2Fe-2S</keyword>
<evidence type="ECO:0000256" key="10">
    <source>
        <dbReference type="ARBA" id="ARBA00023027"/>
    </source>
</evidence>
<dbReference type="Pfam" id="PF00384">
    <property type="entry name" value="Molybdopterin"/>
    <property type="match status" value="1"/>
</dbReference>
<dbReference type="Gene3D" id="2.20.25.90">
    <property type="entry name" value="ADC-like domains"/>
    <property type="match status" value="1"/>
</dbReference>
<keyword evidence="5 14" id="KW-0874">Quinone</keyword>
<dbReference type="Gene3D" id="3.40.50.740">
    <property type="match status" value="1"/>
</dbReference>
<evidence type="ECO:0000256" key="11">
    <source>
        <dbReference type="ARBA" id="ARBA00023075"/>
    </source>
</evidence>
<protein>
    <recommendedName>
        <fullName evidence="14">NADH-quinone oxidoreductase</fullName>
        <ecNumber evidence="14">7.1.1.-</ecNumber>
    </recommendedName>
</protein>
<dbReference type="GO" id="GO:0048038">
    <property type="term" value="F:quinone binding"/>
    <property type="evidence" value="ECO:0007669"/>
    <property type="project" value="UniProtKB-UniRule"/>
</dbReference>
<dbReference type="GO" id="GO:0016020">
    <property type="term" value="C:membrane"/>
    <property type="evidence" value="ECO:0007669"/>
    <property type="project" value="InterPro"/>
</dbReference>
<dbReference type="InterPro" id="IPR050123">
    <property type="entry name" value="Prok_molybdopt-oxidoreductase"/>
</dbReference>
<feature type="domain" description="4Fe-4S Mo/W bis-MGD-type" evidence="15">
    <location>
        <begin position="221"/>
        <end position="283"/>
    </location>
</feature>
<dbReference type="SUPFAM" id="SSF53706">
    <property type="entry name" value="Formate dehydrogenase/DMSO reductase, domains 1-3"/>
    <property type="match status" value="1"/>
</dbReference>
<keyword evidence="8 14" id="KW-0408">Iron</keyword>
<dbReference type="PROSITE" id="PS00642">
    <property type="entry name" value="COMPLEX1_75K_2"/>
    <property type="match status" value="1"/>
</dbReference>
<dbReference type="GO" id="GO:0051537">
    <property type="term" value="F:2 iron, 2 sulfur cluster binding"/>
    <property type="evidence" value="ECO:0007669"/>
    <property type="project" value="UniProtKB-UniRule"/>
</dbReference>
<dbReference type="InterPro" id="IPR054351">
    <property type="entry name" value="NADH_UbQ_OxRdtase_ferredoxin"/>
</dbReference>
<evidence type="ECO:0000256" key="5">
    <source>
        <dbReference type="ARBA" id="ARBA00022719"/>
    </source>
</evidence>
<dbReference type="SUPFAM" id="SSF54292">
    <property type="entry name" value="2Fe-2S ferredoxin-like"/>
    <property type="match status" value="1"/>
</dbReference>
<reference evidence="18" key="1">
    <citation type="submission" date="2016-03" db="EMBL/GenBank/DDBJ databases">
        <authorList>
            <person name="Lee Y.-S."/>
            <person name="Choi Y.-L."/>
        </authorList>
    </citation>
    <scope>NUCLEOTIDE SEQUENCE [LARGE SCALE GENOMIC DNA]</scope>
    <source>
        <strain evidence="18">DAU221</strain>
    </source>
</reference>
<dbReference type="RefSeq" id="WP_067154545.1">
    <property type="nucleotide sequence ID" value="NZ_CP014864.1"/>
</dbReference>
<dbReference type="GO" id="GO:0003954">
    <property type="term" value="F:NADH dehydrogenase activity"/>
    <property type="evidence" value="ECO:0007669"/>
    <property type="project" value="TreeGrafter"/>
</dbReference>
<dbReference type="PANTHER" id="PTHR43105:SF10">
    <property type="entry name" value="NADH-QUINONE OXIDOREDUCTASE SUBUNIT G"/>
    <property type="match status" value="1"/>
</dbReference>
<keyword evidence="3 14" id="KW-0004">4Fe-4S</keyword>
<comment type="function">
    <text evidence="14">NDH-1 shuttles electrons from NADH, via FMN and iron-sulfur (Fe-S) centers, to quinones in the respiratory chain. Couples the redox reaction to proton translocation (for every two electrons transferred, four hydrogen ions are translocated across the cytoplasmic membrane), and thus conserves the redox energy in a proton gradient.</text>
</comment>
<dbReference type="InterPro" id="IPR006963">
    <property type="entry name" value="Mopterin_OxRdtase_4Fe-4S_dom"/>
</dbReference>
<evidence type="ECO:0000256" key="2">
    <source>
        <dbReference type="ARBA" id="ARBA00005404"/>
    </source>
</evidence>
<evidence type="ECO:0000256" key="3">
    <source>
        <dbReference type="ARBA" id="ARBA00022485"/>
    </source>
</evidence>
<dbReference type="PROSITE" id="PS51669">
    <property type="entry name" value="4FE4S_MOW_BIS_MGD"/>
    <property type="match status" value="1"/>
</dbReference>
<dbReference type="CDD" id="cd00207">
    <property type="entry name" value="fer2"/>
    <property type="match status" value="1"/>
</dbReference>
<dbReference type="NCBIfam" id="TIGR01973">
    <property type="entry name" value="NuoG"/>
    <property type="match status" value="1"/>
</dbReference>
<dbReference type="STRING" id="252514.A3224_11250"/>
<evidence type="ECO:0000256" key="8">
    <source>
        <dbReference type="ARBA" id="ARBA00023004"/>
    </source>
</evidence>
<evidence type="ECO:0000256" key="14">
    <source>
        <dbReference type="RuleBase" id="RU003525"/>
    </source>
</evidence>
<dbReference type="Gene3D" id="3.10.20.740">
    <property type="match status" value="1"/>
</dbReference>
<keyword evidence="11" id="KW-0830">Ubiquinone</keyword>
<dbReference type="InterPro" id="IPR019574">
    <property type="entry name" value="NADH_UbQ_OxRdtase_Gsu_4Fe4S-bd"/>
</dbReference>
<evidence type="ECO:0000256" key="6">
    <source>
        <dbReference type="ARBA" id="ARBA00022723"/>
    </source>
</evidence>
<evidence type="ECO:0000256" key="4">
    <source>
        <dbReference type="ARBA" id="ARBA00022714"/>
    </source>
</evidence>
<keyword evidence="18" id="KW-1185">Reference proteome</keyword>
<dbReference type="GO" id="GO:0051539">
    <property type="term" value="F:4 iron, 4 sulfur cluster binding"/>
    <property type="evidence" value="ECO:0007669"/>
    <property type="project" value="UniProtKB-KW"/>
</dbReference>
<dbReference type="Pfam" id="PF10588">
    <property type="entry name" value="NADH-G_4Fe-4S_3"/>
    <property type="match status" value="1"/>
</dbReference>
<dbReference type="GO" id="GO:0008137">
    <property type="term" value="F:NADH dehydrogenase (ubiquinone) activity"/>
    <property type="evidence" value="ECO:0007669"/>
    <property type="project" value="UniProtKB-UniRule"/>
</dbReference>
<evidence type="ECO:0000256" key="1">
    <source>
        <dbReference type="ARBA" id="ARBA00001966"/>
    </source>
</evidence>
<keyword evidence="7 14" id="KW-1278">Translocase</keyword>
<accession>A0A143HMV0</accession>
<evidence type="ECO:0000313" key="18">
    <source>
        <dbReference type="Proteomes" id="UP000076077"/>
    </source>
</evidence>
<dbReference type="FunFam" id="3.10.20.740:FF:000002">
    <property type="entry name" value="NADH-quinone oxidoreductase"/>
    <property type="match status" value="1"/>
</dbReference>
<dbReference type="InterPro" id="IPR001041">
    <property type="entry name" value="2Fe-2S_ferredoxin-type"/>
</dbReference>
<sequence>MPTITIDGKHYQAEEQENLLSVCLTAGINLPYFCWHPAMGSVGACRQCAVIEYKNTDDKHGRLVMSCMTQVREGGIYSVDATRARQFRGGIIENLMTNHPHDCPVCEEGGECHLQDMTEMSGHTMRRFRGRKRTHRNQYLGPFINHEMNRCIACYRCTRFYRDYAGGTDLQPLARNNQVYFGRHEDGLLENGFSGNLVEVCPTGVFTDKTFSKHFVRKWDLQSAPSVCEHCAVGCNTAPGARAPGNGKDPILRRVVNLYNRDINGYFLCDRGRFGYDYVNSEKRIKNVLVACEKNIISSTAAPGERIHGEIHPEPAVKHLARHLAEVQQGRRRLIGIGSPRSSLENNFALRELVGKNNFFSGLSARDLQLLQLVDRTQRDARIHCPTTPEIESADAILILGEDIDNTAPRVALAVRQAARNRQKRQAQQLQIPLWQDASVRQLRVEASPIFFIGLEKPRLADITSATLLGTPEQTALFADSIAQLILGDDTGARKLAPDCRAQVEQVANTLRQAENPLIISGCGSRSSDIIHCAGKIAATLADTSSSPCSLYLACPEVNSLGLTQFFPAGEGDLEQLAHTLEIHSGTPCTLIVLENDLYRRADRHTVERIFNSADAVILIDTLLNNTARHADLIFPAAATAESQGTYINSQGTAQRFYAVCEGASYIQESWRWLVDAANFCKQKSPQLATIAAWRHSMDLSEALAANFHQFEVLEKIGPDENYRLNGLKIARQSHRYSGRTALGAKAQVAELPPHPDPDAPMTFSMEGIQSPAMTPLSAHIWSPGWNSNQSIIKFQQEINGHRLGVRGSVPIRRQPQPLPEWQLAASVPAKTSKTLTAVPLYRLFGSGELSVGAAAIASVTDIPFAQISREDALRLDVTAQDIGQLQLGGESHTVEIRISDAQPPGTVGVPSGLPGLETLAALLPAPAQLERRSDREPGETP</sequence>
<evidence type="ECO:0000259" key="16">
    <source>
        <dbReference type="PROSITE" id="PS51839"/>
    </source>
</evidence>
<dbReference type="GO" id="GO:0042773">
    <property type="term" value="P:ATP synthesis coupled electron transport"/>
    <property type="evidence" value="ECO:0007669"/>
    <property type="project" value="InterPro"/>
</dbReference>
<dbReference type="Pfam" id="PF04879">
    <property type="entry name" value="Molybdop_Fe4S4"/>
    <property type="match status" value="1"/>
</dbReference>
<organism evidence="17 18">
    <name type="scientific">Microbulbifer thermotolerans</name>
    <dbReference type="NCBI Taxonomy" id="252514"/>
    <lineage>
        <taxon>Bacteria</taxon>
        <taxon>Pseudomonadati</taxon>
        <taxon>Pseudomonadota</taxon>
        <taxon>Gammaproteobacteria</taxon>
        <taxon>Cellvibrionales</taxon>
        <taxon>Microbulbiferaceae</taxon>
        <taxon>Microbulbifer</taxon>
    </lineage>
</organism>
<comment type="subunit">
    <text evidence="12">Composed of 13 different subunits. Subunits NuoCD, E, F, and G constitute the peripheral sector of the complex.</text>
</comment>
<dbReference type="SUPFAM" id="SSF54862">
    <property type="entry name" value="4Fe-4S ferredoxins"/>
    <property type="match status" value="1"/>
</dbReference>
<dbReference type="KEGG" id="mthd:A3224_11250"/>
<dbReference type="InterPro" id="IPR009010">
    <property type="entry name" value="Asp_de-COase-like_dom_sf"/>
</dbReference>
<dbReference type="AlphaFoldDB" id="A0A143HMV0"/>
<evidence type="ECO:0000256" key="7">
    <source>
        <dbReference type="ARBA" id="ARBA00022967"/>
    </source>
</evidence>
<evidence type="ECO:0000313" key="17">
    <source>
        <dbReference type="EMBL" id="AMX03065.1"/>
    </source>
</evidence>
<keyword evidence="9 14" id="KW-0411">Iron-sulfur</keyword>
<dbReference type="PROSITE" id="PS00643">
    <property type="entry name" value="COMPLEX1_75K_3"/>
    <property type="match status" value="1"/>
</dbReference>
<dbReference type="SMART" id="SM00929">
    <property type="entry name" value="NADH-G_4Fe-4S_3"/>
    <property type="match status" value="1"/>
</dbReference>
<dbReference type="InterPro" id="IPR000283">
    <property type="entry name" value="NADH_UbQ_OxRdtase_75kDa_su_CS"/>
</dbReference>
<dbReference type="SUPFAM" id="SSF50692">
    <property type="entry name" value="ADC-like"/>
    <property type="match status" value="1"/>
</dbReference>
<dbReference type="PROSITE" id="PS00641">
    <property type="entry name" value="COMPLEX1_75K_1"/>
    <property type="match status" value="1"/>
</dbReference>
<feature type="domain" description="4Fe-4S His(Cys)3-ligated-type" evidence="16">
    <location>
        <begin position="83"/>
        <end position="122"/>
    </location>
</feature>
<dbReference type="SMART" id="SM00926">
    <property type="entry name" value="Molybdop_Fe4S4"/>
    <property type="match status" value="1"/>
</dbReference>
<dbReference type="InterPro" id="IPR006656">
    <property type="entry name" value="Mopterin_OxRdtase"/>
</dbReference>
<dbReference type="EMBL" id="CP014864">
    <property type="protein sequence ID" value="AMX03065.1"/>
    <property type="molecule type" value="Genomic_DNA"/>
</dbReference>
<dbReference type="PROSITE" id="PS51839">
    <property type="entry name" value="4FE4S_HC3"/>
    <property type="match status" value="1"/>
</dbReference>
<name>A0A143HMV0_MICTH</name>
<evidence type="ECO:0000256" key="9">
    <source>
        <dbReference type="ARBA" id="ARBA00023014"/>
    </source>
</evidence>
<dbReference type="OrthoDB" id="9810782at2"/>
<dbReference type="GeneID" id="76608624"/>
<dbReference type="GO" id="GO:0046872">
    <property type="term" value="F:metal ion binding"/>
    <property type="evidence" value="ECO:0007669"/>
    <property type="project" value="UniProtKB-UniRule"/>
</dbReference>
<proteinExistence type="inferred from homology"/>
<dbReference type="Pfam" id="PF22117">
    <property type="entry name" value="Fer4_Nqo3"/>
    <property type="match status" value="1"/>
</dbReference>
<comment type="cofactor">
    <cofactor evidence="1 14">
        <name>[4Fe-4S] cluster</name>
        <dbReference type="ChEBI" id="CHEBI:49883"/>
    </cofactor>
</comment>